<protein>
    <recommendedName>
        <fullName evidence="2">NAB domain-containing protein</fullName>
    </recommendedName>
</protein>
<evidence type="ECO:0000259" key="2">
    <source>
        <dbReference type="PROSITE" id="PS51774"/>
    </source>
</evidence>
<proteinExistence type="predicted"/>
<dbReference type="PROSITE" id="PS51774">
    <property type="entry name" value="NAB"/>
    <property type="match status" value="1"/>
</dbReference>
<dbReference type="Pfam" id="PF07765">
    <property type="entry name" value="KIP1"/>
    <property type="match status" value="1"/>
</dbReference>
<feature type="domain" description="NAB" evidence="2">
    <location>
        <begin position="1"/>
        <end position="63"/>
    </location>
</feature>
<organism evidence="3 4">
    <name type="scientific">Prunus armeniaca</name>
    <name type="common">Apricot</name>
    <name type="synonym">Armeniaca vulgaris</name>
    <dbReference type="NCBI Taxonomy" id="36596"/>
    <lineage>
        <taxon>Eukaryota</taxon>
        <taxon>Viridiplantae</taxon>
        <taxon>Streptophyta</taxon>
        <taxon>Embryophyta</taxon>
        <taxon>Tracheophyta</taxon>
        <taxon>Spermatophyta</taxon>
        <taxon>Magnoliopsida</taxon>
        <taxon>eudicotyledons</taxon>
        <taxon>Gunneridae</taxon>
        <taxon>Pentapetalae</taxon>
        <taxon>rosids</taxon>
        <taxon>fabids</taxon>
        <taxon>Rosales</taxon>
        <taxon>Rosaceae</taxon>
        <taxon>Amygdaloideae</taxon>
        <taxon>Amygdaleae</taxon>
        <taxon>Prunus</taxon>
    </lineage>
</organism>
<evidence type="ECO:0000313" key="4">
    <source>
        <dbReference type="Proteomes" id="UP000507222"/>
    </source>
</evidence>
<dbReference type="GO" id="GO:0005856">
    <property type="term" value="C:cytoskeleton"/>
    <property type="evidence" value="ECO:0007669"/>
    <property type="project" value="TreeGrafter"/>
</dbReference>
<dbReference type="PANTHER" id="PTHR47357:SF4">
    <property type="entry name" value="MYOSIN HEAVY CHAIN-LIKE PROTEIN"/>
    <property type="match status" value="1"/>
</dbReference>
<dbReference type="Proteomes" id="UP000507222">
    <property type="component" value="Unassembled WGS sequence"/>
</dbReference>
<evidence type="ECO:0000256" key="1">
    <source>
        <dbReference type="ARBA" id="ARBA00023054"/>
    </source>
</evidence>
<keyword evidence="1" id="KW-0175">Coiled coil</keyword>
<dbReference type="InterPro" id="IPR011684">
    <property type="entry name" value="NAB"/>
</dbReference>
<dbReference type="AlphaFoldDB" id="A0A6J5UWV2"/>
<reference evidence="3 4" key="1">
    <citation type="submission" date="2020-05" db="EMBL/GenBank/DDBJ databases">
        <authorList>
            <person name="Campoy J."/>
            <person name="Schneeberger K."/>
            <person name="Spophaly S."/>
        </authorList>
    </citation>
    <scope>NUCLEOTIDE SEQUENCE [LARGE SCALE GENOMIC DNA]</scope>
    <source>
        <strain evidence="3">PruArmRojPasFocal</strain>
    </source>
</reference>
<evidence type="ECO:0000313" key="3">
    <source>
        <dbReference type="EMBL" id="CAB4280097.1"/>
    </source>
</evidence>
<name>A0A6J5UWV2_PRUAR</name>
<accession>A0A6J5UWV2</accession>
<dbReference type="EMBL" id="CAEKDK010000005">
    <property type="protein sequence ID" value="CAB4280097.1"/>
    <property type="molecule type" value="Genomic_DNA"/>
</dbReference>
<gene>
    <name evidence="3" type="ORF">CURHAP_LOCUS32845</name>
</gene>
<dbReference type="PANTHER" id="PTHR47357">
    <property type="entry name" value="COP1-INTERACTIVE PROTEIN 1"/>
    <property type="match status" value="1"/>
</dbReference>
<sequence length="121" mass="14163">MLSAEIENNVTRIFKLIKNEEQGKKEDSRKDSKNESELVGLIENFYQQYQSLYALYDHLVGESGRIVRGKKREKVLPCLPPAQILNIIPQRTLKVTMPNWKMSIRSWQTALSMKLTLRIRE</sequence>
<dbReference type="GO" id="GO:0003779">
    <property type="term" value="F:actin binding"/>
    <property type="evidence" value="ECO:0007669"/>
    <property type="project" value="InterPro"/>
</dbReference>
<dbReference type="GO" id="GO:0005200">
    <property type="term" value="F:structural constituent of cytoskeleton"/>
    <property type="evidence" value="ECO:0007669"/>
    <property type="project" value="TreeGrafter"/>
</dbReference>